<proteinExistence type="predicted"/>
<protein>
    <recommendedName>
        <fullName evidence="5">Thioesterase-like superfamily-domain-containing protein</fullName>
    </recommendedName>
</protein>
<dbReference type="EMBL" id="JAWDJX010000017">
    <property type="protein sequence ID" value="KAK3053185.1"/>
    <property type="molecule type" value="Genomic_DNA"/>
</dbReference>
<dbReference type="AlphaFoldDB" id="A0AAJ0DMB9"/>
<feature type="domain" description="Acyl-CoA thioesterase-like N-terminal HotDog" evidence="1">
    <location>
        <begin position="25"/>
        <end position="113"/>
    </location>
</feature>
<dbReference type="InterPro" id="IPR042171">
    <property type="entry name" value="Acyl-CoA_hotdog"/>
</dbReference>
<dbReference type="PANTHER" id="PTHR38110:SF1">
    <property type="entry name" value="THIOESTERASE DOMAIN-CONTAINING PROTEIN"/>
    <property type="match status" value="1"/>
</dbReference>
<dbReference type="InterPro" id="IPR029069">
    <property type="entry name" value="HotDog_dom_sf"/>
</dbReference>
<dbReference type="Pfam" id="PF13622">
    <property type="entry name" value="4HBT_3"/>
    <property type="match status" value="1"/>
</dbReference>
<evidence type="ECO:0000313" key="4">
    <source>
        <dbReference type="Proteomes" id="UP001271007"/>
    </source>
</evidence>
<evidence type="ECO:0008006" key="5">
    <source>
        <dbReference type="Google" id="ProtNLM"/>
    </source>
</evidence>
<organism evidence="3 4">
    <name type="scientific">Extremus antarcticus</name>
    <dbReference type="NCBI Taxonomy" id="702011"/>
    <lineage>
        <taxon>Eukaryota</taxon>
        <taxon>Fungi</taxon>
        <taxon>Dikarya</taxon>
        <taxon>Ascomycota</taxon>
        <taxon>Pezizomycotina</taxon>
        <taxon>Dothideomycetes</taxon>
        <taxon>Dothideomycetidae</taxon>
        <taxon>Mycosphaerellales</taxon>
        <taxon>Extremaceae</taxon>
        <taxon>Extremus</taxon>
    </lineage>
</organism>
<evidence type="ECO:0000259" key="2">
    <source>
        <dbReference type="Pfam" id="PF20789"/>
    </source>
</evidence>
<sequence length="327" mass="37084">MANLLFAKATACTQLDSHTYTADFAPDWVIGTVPHGGYVTACIQTVVRKHYSTTLKNQNQPHTIAFHLDFLRRTQTGLATFKLQDIKLGRQTSIVHVSLSQDDREEVVGYFTNSNIATETGVTYPTDWQLHPQPLPVKDFAALEAGSDPHWAERKEWPFVELRKAPTKIRSWFPRAGQRTAACLDVWYCFRDPGSRFKNESLGFICDTFPQILEQYVLKGVDPYSVEFEQQYSQEQQKQVLGEGAKMWYPTLLLNLEIKKALPVEGVRWLFIRLQAKTIKNGRYDLEVLAMDEGGELVAVSNHVCFAVSSERNVAARRKVGEGEAKL</sequence>
<comment type="caution">
    <text evidence="3">The sequence shown here is derived from an EMBL/GenBank/DDBJ whole genome shotgun (WGS) entry which is preliminary data.</text>
</comment>
<dbReference type="InterPro" id="IPR049450">
    <property type="entry name" value="ACOT8-like_C"/>
</dbReference>
<name>A0AAJ0DMB9_9PEZI</name>
<dbReference type="Proteomes" id="UP001271007">
    <property type="component" value="Unassembled WGS sequence"/>
</dbReference>
<dbReference type="InterPro" id="IPR052389">
    <property type="entry name" value="Sec_Metab_Biosynth-Assoc"/>
</dbReference>
<dbReference type="SUPFAM" id="SSF54637">
    <property type="entry name" value="Thioesterase/thiol ester dehydrase-isomerase"/>
    <property type="match status" value="2"/>
</dbReference>
<feature type="domain" description="Acyl-CoA thioesterase-like C-terminal" evidence="2">
    <location>
        <begin position="149"/>
        <end position="306"/>
    </location>
</feature>
<dbReference type="Gene3D" id="2.40.160.210">
    <property type="entry name" value="Acyl-CoA thioesterase, double hotdog domain"/>
    <property type="match status" value="1"/>
</dbReference>
<evidence type="ECO:0000259" key="1">
    <source>
        <dbReference type="Pfam" id="PF13622"/>
    </source>
</evidence>
<reference evidence="3" key="1">
    <citation type="submission" date="2023-04" db="EMBL/GenBank/DDBJ databases">
        <title>Black Yeasts Isolated from many extreme environments.</title>
        <authorList>
            <person name="Coleine C."/>
            <person name="Stajich J.E."/>
            <person name="Selbmann L."/>
        </authorList>
    </citation>
    <scope>NUCLEOTIDE SEQUENCE</scope>
    <source>
        <strain evidence="3">CCFEE 5312</strain>
    </source>
</reference>
<evidence type="ECO:0000313" key="3">
    <source>
        <dbReference type="EMBL" id="KAK3053185.1"/>
    </source>
</evidence>
<dbReference type="PANTHER" id="PTHR38110">
    <property type="entry name" value="CHROMOSOME 23, WHOLE GENOME SHOTGUN SEQUENCE"/>
    <property type="match status" value="1"/>
</dbReference>
<keyword evidence="4" id="KW-1185">Reference proteome</keyword>
<gene>
    <name evidence="3" type="ORF">LTR09_005811</name>
</gene>
<dbReference type="Pfam" id="PF20789">
    <property type="entry name" value="4HBT_3C"/>
    <property type="match status" value="1"/>
</dbReference>
<accession>A0AAJ0DMB9</accession>
<dbReference type="InterPro" id="IPR049449">
    <property type="entry name" value="TesB_ACOT8-like_N"/>
</dbReference>